<protein>
    <submittedName>
        <fullName evidence="1">Uncharacterized protein</fullName>
    </submittedName>
</protein>
<dbReference type="AlphaFoldDB" id="A0A9E7D6X0"/>
<name>A0A9E7D6X0_9HYPH</name>
<dbReference type="EMBL" id="CP083244">
    <property type="protein sequence ID" value="UOK73987.1"/>
    <property type="molecule type" value="Genomic_DNA"/>
</dbReference>
<proteinExistence type="predicted"/>
<keyword evidence="1" id="KW-0614">Plasmid</keyword>
<evidence type="ECO:0000313" key="2">
    <source>
        <dbReference type="Proteomes" id="UP000831684"/>
    </source>
</evidence>
<dbReference type="RefSeq" id="WP_244451554.1">
    <property type="nucleotide sequence ID" value="NZ_CP083244.1"/>
</dbReference>
<gene>
    <name evidence="1" type="ORF">K9D25_24780</name>
</gene>
<evidence type="ECO:0000313" key="1">
    <source>
        <dbReference type="EMBL" id="UOK73987.1"/>
    </source>
</evidence>
<reference evidence="1" key="1">
    <citation type="submission" date="2021-09" db="EMBL/GenBank/DDBJ databases">
        <title>Network and meta-omics reveal the key degrader and cooperation patterns in an efficient 1,4-dioxane-degrading microbial community.</title>
        <authorList>
            <person name="Dai C."/>
        </authorList>
    </citation>
    <scope>NUCLEOTIDE SEQUENCE</scope>
    <source>
        <strain evidence="1">ZM13</strain>
        <plasmid evidence="1">pE</plasmid>
    </source>
</reference>
<geneLocation type="plasmid" evidence="1 2">
    <name>pE</name>
</geneLocation>
<sequence>MTDALPPNLRINVLPKTFHWKSSGKEILYWDDADNWEENEYPNQPESTAIFRDSTNEFIDILVRSHVVIANIWFECQYTSYSIQPEGSPEKSIMYFSTGQQLANIVLTEKNTKDHHIPMMIMHSCKGQWGPGWSMPTIPFHGLTYKVPYVPSKSKIVYSGPIGSYKGAPRASININGYIDVELSGVNTFIGPIDVRRGRLIVKNTLSIPDGINISLYDPGEIVLEKGVIARVGKFMINGDELPPGIYRSADYLNLYQSENQMIDQSSLIHGLKGEGILISGSN</sequence>
<accession>A0A9E7D6X0</accession>
<organism evidence="1 2">
    <name type="scientific">Ancylobacter polymorphus</name>
    <dbReference type="NCBI Taxonomy" id="223390"/>
    <lineage>
        <taxon>Bacteria</taxon>
        <taxon>Pseudomonadati</taxon>
        <taxon>Pseudomonadota</taxon>
        <taxon>Alphaproteobacteria</taxon>
        <taxon>Hyphomicrobiales</taxon>
        <taxon>Xanthobacteraceae</taxon>
        <taxon>Ancylobacter</taxon>
    </lineage>
</organism>
<dbReference type="KEGG" id="apol:K9D25_24780"/>
<dbReference type="Proteomes" id="UP000831684">
    <property type="component" value="Plasmid pE"/>
</dbReference>